<keyword evidence="7" id="KW-1185">Reference proteome</keyword>
<evidence type="ECO:0000256" key="2">
    <source>
        <dbReference type="ARBA" id="ARBA00022490"/>
    </source>
</evidence>
<dbReference type="GO" id="GO:0016604">
    <property type="term" value="C:nuclear body"/>
    <property type="evidence" value="ECO:0007669"/>
    <property type="project" value="TreeGrafter"/>
</dbReference>
<dbReference type="GO" id="GO:0070552">
    <property type="term" value="C:BRISC complex"/>
    <property type="evidence" value="ECO:0007669"/>
    <property type="project" value="InterPro"/>
</dbReference>
<evidence type="ECO:0000256" key="5">
    <source>
        <dbReference type="ARBA" id="ARBA00023242"/>
    </source>
</evidence>
<evidence type="ECO:0000256" key="1">
    <source>
        <dbReference type="ARBA" id="ARBA00004123"/>
    </source>
</evidence>
<dbReference type="GO" id="GO:0070531">
    <property type="term" value="C:BRCA1-A complex"/>
    <property type="evidence" value="ECO:0007669"/>
    <property type="project" value="InterPro"/>
</dbReference>
<evidence type="ECO:0000313" key="6">
    <source>
        <dbReference type="EMBL" id="NWQ88793.1"/>
    </source>
</evidence>
<keyword evidence="4" id="KW-0234">DNA repair</keyword>
<feature type="non-terminal residue" evidence="6">
    <location>
        <position position="1"/>
    </location>
</feature>
<comment type="caution">
    <text evidence="6">The sequence shown here is derived from an EMBL/GenBank/DDBJ whole genome shotgun (WGS) entry which is preliminary data.</text>
</comment>
<evidence type="ECO:0000313" key="7">
    <source>
        <dbReference type="Proteomes" id="UP000574691"/>
    </source>
</evidence>
<evidence type="ECO:0000256" key="4">
    <source>
        <dbReference type="ARBA" id="ARBA00023204"/>
    </source>
</evidence>
<dbReference type="InterPro" id="IPR026126">
    <property type="entry name" value="BABAM1"/>
</dbReference>
<dbReference type="GO" id="GO:0007095">
    <property type="term" value="P:mitotic G2 DNA damage checkpoint signaling"/>
    <property type="evidence" value="ECO:0007669"/>
    <property type="project" value="TreeGrafter"/>
</dbReference>
<feature type="non-terminal residue" evidence="6">
    <location>
        <position position="142"/>
    </location>
</feature>
<dbReference type="GO" id="GO:0006302">
    <property type="term" value="P:double-strand break repair"/>
    <property type="evidence" value="ECO:0007669"/>
    <property type="project" value="TreeGrafter"/>
</dbReference>
<name>A0A7K4SSI9_9CHAR</name>
<keyword evidence="5" id="KW-0539">Nucleus</keyword>
<gene>
    <name evidence="6" type="primary">Babam1_1</name>
    <name evidence="6" type="ORF">BURBIS_R15770</name>
</gene>
<dbReference type="EMBL" id="VYXH01003666">
    <property type="protein sequence ID" value="NWQ88793.1"/>
    <property type="molecule type" value="Genomic_DNA"/>
</dbReference>
<evidence type="ECO:0000256" key="3">
    <source>
        <dbReference type="ARBA" id="ARBA00022763"/>
    </source>
</evidence>
<dbReference type="GO" id="GO:0045739">
    <property type="term" value="P:positive regulation of DNA repair"/>
    <property type="evidence" value="ECO:0007669"/>
    <property type="project" value="InterPro"/>
</dbReference>
<dbReference type="PANTHER" id="PTHR15660">
    <property type="entry name" value="BRISC AND BRCA1-A COMPLEX MEMBER 1"/>
    <property type="match status" value="1"/>
</dbReference>
<dbReference type="AlphaFoldDB" id="A0A7K4SSI9"/>
<comment type="subcellular location">
    <subcellularLocation>
        <location evidence="1">Nucleus</location>
    </subcellularLocation>
</comment>
<organism evidence="6 7">
    <name type="scientific">Burhinus bistriatus</name>
    <dbReference type="NCBI Taxonomy" id="240201"/>
    <lineage>
        <taxon>Eukaryota</taxon>
        <taxon>Metazoa</taxon>
        <taxon>Chordata</taxon>
        <taxon>Craniata</taxon>
        <taxon>Vertebrata</taxon>
        <taxon>Euteleostomi</taxon>
        <taxon>Archelosauria</taxon>
        <taxon>Archosauria</taxon>
        <taxon>Dinosauria</taxon>
        <taxon>Saurischia</taxon>
        <taxon>Theropoda</taxon>
        <taxon>Coelurosauria</taxon>
        <taxon>Aves</taxon>
        <taxon>Neognathae</taxon>
        <taxon>Neoaves</taxon>
        <taxon>Charadriiformes</taxon>
        <taxon>Burhinidae</taxon>
        <taxon>Burhinus</taxon>
    </lineage>
</organism>
<accession>A0A7K4SSI9</accession>
<sequence>QQKIELPVTENVQTIPPPYVVRTILVFGRPGCQPQFSMSEHMKKMLQCPYFFFDVVYIHNGAEEKEDETSWKVNAGRGMRPLRSLDTKGTNYKYEVSLAGPAVELHNCMAKLLAHPLQRPFQTHAAYGLLGEDEPPEVEATV</sequence>
<reference evidence="6 7" key="1">
    <citation type="submission" date="2019-09" db="EMBL/GenBank/DDBJ databases">
        <title>Bird 10,000 Genomes (B10K) Project - Family phase.</title>
        <authorList>
            <person name="Zhang G."/>
        </authorList>
    </citation>
    <scope>NUCLEOTIDE SEQUENCE [LARGE SCALE GENOMIC DNA]</scope>
    <source>
        <strain evidence="6">B10K-DU-001-64</strain>
        <tissue evidence="6">Muscle</tissue>
    </source>
</reference>
<proteinExistence type="predicted"/>
<dbReference type="Proteomes" id="UP000574691">
    <property type="component" value="Unassembled WGS sequence"/>
</dbReference>
<keyword evidence="2" id="KW-0963">Cytoplasm</keyword>
<protein>
    <submittedName>
        <fullName evidence="6">BABA1 protein</fullName>
    </submittedName>
</protein>
<dbReference type="PANTHER" id="PTHR15660:SF1">
    <property type="entry name" value="BRISC AND BRCA1-A COMPLEX MEMBER 1"/>
    <property type="match status" value="1"/>
</dbReference>
<dbReference type="CDD" id="cd21502">
    <property type="entry name" value="vWA_BABAM1"/>
    <property type="match status" value="1"/>
</dbReference>
<keyword evidence="3" id="KW-0227">DNA damage</keyword>